<accession>D7CU08</accession>
<feature type="compositionally biased region" description="Basic and acidic residues" evidence="1">
    <location>
        <begin position="23"/>
        <end position="33"/>
    </location>
</feature>
<dbReference type="STRING" id="649638.Trad_0772"/>
<dbReference type="HOGENOM" id="CLU_3241074_0_0_0"/>
<gene>
    <name evidence="2" type="ordered locus">Trad_0772</name>
</gene>
<feature type="compositionally biased region" description="Pro residues" evidence="1">
    <location>
        <begin position="1"/>
        <end position="14"/>
    </location>
</feature>
<feature type="region of interest" description="Disordered" evidence="1">
    <location>
        <begin position="1"/>
        <end position="43"/>
    </location>
</feature>
<evidence type="ECO:0000313" key="3">
    <source>
        <dbReference type="Proteomes" id="UP000000379"/>
    </source>
</evidence>
<reference evidence="2 3" key="2">
    <citation type="journal article" date="2011" name="Stand. Genomic Sci.">
        <title>Complete genome sequence of Truepera radiovictrix type strain (RQ-24).</title>
        <authorList>
            <person name="Ivanova N."/>
            <person name="Rohde C."/>
            <person name="Munk C."/>
            <person name="Nolan M."/>
            <person name="Lucas S."/>
            <person name="Del Rio T.G."/>
            <person name="Tice H."/>
            <person name="Deshpande S."/>
            <person name="Cheng J.F."/>
            <person name="Tapia R."/>
            <person name="Han C."/>
            <person name="Goodwin L."/>
            <person name="Pitluck S."/>
            <person name="Liolios K."/>
            <person name="Mavromatis K."/>
            <person name="Mikhailova N."/>
            <person name="Pati A."/>
            <person name="Chen A."/>
            <person name="Palaniappan K."/>
            <person name="Land M."/>
            <person name="Hauser L."/>
            <person name="Chang Y.J."/>
            <person name="Jeffries C.D."/>
            <person name="Brambilla E."/>
            <person name="Rohde M."/>
            <person name="Goker M."/>
            <person name="Tindall B.J."/>
            <person name="Woyke T."/>
            <person name="Bristow J."/>
            <person name="Eisen J.A."/>
            <person name="Markowitz V."/>
            <person name="Hugenholtz P."/>
            <person name="Kyrpides N.C."/>
            <person name="Klenk H.P."/>
            <person name="Lapidus A."/>
        </authorList>
    </citation>
    <scope>NUCLEOTIDE SEQUENCE [LARGE SCALE GENOMIC DNA]</scope>
    <source>
        <strain evidence="3">DSM 17093 / CIP 108686 / LMG 22925 / RQ-24</strain>
    </source>
</reference>
<sequence length="43" mass="4662">MDDLPKPPFPPQSQTPPGLDAEMDPRPRHEAPRLKGTGKLGSV</sequence>
<dbReference type="Proteomes" id="UP000000379">
    <property type="component" value="Chromosome"/>
</dbReference>
<evidence type="ECO:0000313" key="2">
    <source>
        <dbReference type="EMBL" id="ADI13906.1"/>
    </source>
</evidence>
<dbReference type="EMBL" id="CP002049">
    <property type="protein sequence ID" value="ADI13906.1"/>
    <property type="molecule type" value="Genomic_DNA"/>
</dbReference>
<keyword evidence="3" id="KW-1185">Reference proteome</keyword>
<reference evidence="3" key="1">
    <citation type="submission" date="2010-05" db="EMBL/GenBank/DDBJ databases">
        <title>The complete genome of Truepera radiovictris DSM 17093.</title>
        <authorList>
            <consortium name="US DOE Joint Genome Institute (JGI-PGF)"/>
            <person name="Lucas S."/>
            <person name="Copeland A."/>
            <person name="Lapidus A."/>
            <person name="Glavina del Rio T."/>
            <person name="Dalin E."/>
            <person name="Tice H."/>
            <person name="Bruce D."/>
            <person name="Goodwin L."/>
            <person name="Pitluck S."/>
            <person name="Kyrpides N."/>
            <person name="Mavromatis K."/>
            <person name="Ovchinnikova G."/>
            <person name="Munk A.C."/>
            <person name="Detter J.C."/>
            <person name="Han C."/>
            <person name="Tapia R."/>
            <person name="Land M."/>
            <person name="Hauser L."/>
            <person name="Markowitz V."/>
            <person name="Cheng J.-F."/>
            <person name="Hugenholtz P."/>
            <person name="Woyke T."/>
            <person name="Wu D."/>
            <person name="Tindall B."/>
            <person name="Pomrenke H.G."/>
            <person name="Brambilla E."/>
            <person name="Klenk H.-P."/>
            <person name="Eisen J.A."/>
        </authorList>
    </citation>
    <scope>NUCLEOTIDE SEQUENCE [LARGE SCALE GENOMIC DNA]</scope>
    <source>
        <strain evidence="3">DSM 17093 / CIP 108686 / LMG 22925 / RQ-24</strain>
    </source>
</reference>
<dbReference type="AlphaFoldDB" id="D7CU08"/>
<name>D7CU08_TRURR</name>
<dbReference type="KEGG" id="tra:Trad_0772"/>
<protein>
    <submittedName>
        <fullName evidence="2">Oxidoreductase, short chain dehydrogenase/reductase family</fullName>
    </submittedName>
</protein>
<evidence type="ECO:0000256" key="1">
    <source>
        <dbReference type="SAM" id="MobiDB-lite"/>
    </source>
</evidence>
<dbReference type="RefSeq" id="WP_013177278.1">
    <property type="nucleotide sequence ID" value="NC_014221.1"/>
</dbReference>
<proteinExistence type="predicted"/>
<organism evidence="2 3">
    <name type="scientific">Truepera radiovictrix (strain DSM 17093 / CIP 108686 / LMG 22925 / RQ-24)</name>
    <dbReference type="NCBI Taxonomy" id="649638"/>
    <lineage>
        <taxon>Bacteria</taxon>
        <taxon>Thermotogati</taxon>
        <taxon>Deinococcota</taxon>
        <taxon>Deinococci</taxon>
        <taxon>Trueperales</taxon>
        <taxon>Trueperaceae</taxon>
        <taxon>Truepera</taxon>
    </lineage>
</organism>